<feature type="region of interest" description="Disordered" evidence="6">
    <location>
        <begin position="911"/>
        <end position="933"/>
    </location>
</feature>
<evidence type="ECO:0000313" key="8">
    <source>
        <dbReference type="EMBL" id="KJE93040.1"/>
    </source>
</evidence>
<keyword evidence="4" id="KW-0833">Ubl conjugation pathway</keyword>
<dbReference type="Proteomes" id="UP000008743">
    <property type="component" value="Unassembled WGS sequence"/>
</dbReference>
<dbReference type="PANTHER" id="PTHR46896:SF3">
    <property type="entry name" value="FI06413P-RELATED"/>
    <property type="match status" value="1"/>
</dbReference>
<keyword evidence="5" id="KW-0378">Hydrolase</keyword>
<feature type="compositionally biased region" description="Polar residues" evidence="6">
    <location>
        <begin position="473"/>
        <end position="487"/>
    </location>
</feature>
<feature type="compositionally biased region" description="Polar residues" evidence="6">
    <location>
        <begin position="179"/>
        <end position="188"/>
    </location>
</feature>
<sequence>MPKKYKVQLPVFALPPCERGATASWVVIHSNAYMSLQYTFVQHLRERFSLSTTVTLSLDESKHSPYLNPFVFPLQLSCFDCCYSYQVIACYCFCRLRRSVLAPPGSMQTYGGRPRAVPRPAPQDQSSRPPEVLASSKGDWPRPQAASRRPSQISNAIAMLSSVPHIAAAGPFTAYSDAAQHSTQSRTGSSVRGRMKSSSNSSSSSSSVLSRPKRPADESAHPMQVPKRTVMSQERSGGRRDEDDRVLSANGLAAVSVSIVFSNETAPESMQSSGMPRQQALSHIQGRLESGGRLLFGERGLQLLLETPSFSAIRADVCAQLQRYAHGQAVGWLRRREAPSTFDSERLSRIRDEEDNFQLWEFPYACLRRVRVPTNSKFIQINLNSNIWRDMQRTPDSAALPLLPNWLIVELPVATSELNASELKDTLLDKLVASRTSVQAHALLEVECGSVELSIPRNFQTSLSGIPPARTVGQRQVDSTSTNTPSLLSIVPKTPPSRVVASLDMFNTPSPTSSSNSLLHSSSHVSGAATSSRAAHRTESAFAKSFYESAGTLRSGRSRSSSLPSRPGRRFSEVVDLSDISPSKDGSEDAVEIVTPASARDLTFEFESQLSRPFLYAPAPKVNLLITNADLARLKSGEFLNDVILQFYLWYIEYSLLSEAQRARWHVFSSYFYLKLTTQRTDKSPARLSADEKAKLQYENVKSWTRDVDIFSKDFVAVPVNENAHWYLIVICFAGQYAQAQSVENPSEEVVASDDVFEDTKAANLAPTTPRIIVMDSLGAQRAHASPVKLIKRYLTLEWANKRPNEPAVSFDKMPLVKPQIPKQNNYCDCGVFLLHYFELFATNPDRGMRCVRSCFSRQDAVHLLALRDVYIDCCFVLSIIDECRTRIGLQRQTSRASARPFAASFYRSLKPSSTTSKSDRRHQGTTRMSLPR</sequence>
<accession>A0A0D2WP27</accession>
<gene>
    <name evidence="8" type="ORF">CAOG_003899</name>
</gene>
<proteinExistence type="inferred from homology"/>
<feature type="compositionally biased region" description="Basic and acidic residues" evidence="6">
    <location>
        <begin position="236"/>
        <end position="246"/>
    </location>
</feature>
<feature type="region of interest" description="Disordered" evidence="6">
    <location>
        <begin position="466"/>
        <end position="523"/>
    </location>
</feature>
<dbReference type="GO" id="GO:0016926">
    <property type="term" value="P:protein desumoylation"/>
    <property type="evidence" value="ECO:0007669"/>
    <property type="project" value="TreeGrafter"/>
</dbReference>
<keyword evidence="9" id="KW-1185">Reference proteome</keyword>
<keyword evidence="2" id="KW-0597">Phosphoprotein</keyword>
<feature type="compositionally biased region" description="Low complexity" evidence="6">
    <location>
        <begin position="507"/>
        <end position="523"/>
    </location>
</feature>
<feature type="region of interest" description="Disordered" evidence="6">
    <location>
        <begin position="105"/>
        <end position="150"/>
    </location>
</feature>
<dbReference type="AlphaFoldDB" id="A0A0D2WP27"/>
<evidence type="ECO:0000256" key="4">
    <source>
        <dbReference type="ARBA" id="ARBA00022786"/>
    </source>
</evidence>
<feature type="domain" description="Ubiquitin-like protease family profile" evidence="7">
    <location>
        <begin position="624"/>
        <end position="841"/>
    </location>
</feature>
<feature type="region of interest" description="Disordered" evidence="6">
    <location>
        <begin position="179"/>
        <end position="246"/>
    </location>
</feature>
<dbReference type="EMBL" id="KE346364">
    <property type="protein sequence ID" value="KJE93040.1"/>
    <property type="molecule type" value="Genomic_DNA"/>
</dbReference>
<dbReference type="GO" id="GO:0006508">
    <property type="term" value="P:proteolysis"/>
    <property type="evidence" value="ECO:0007669"/>
    <property type="project" value="UniProtKB-KW"/>
</dbReference>
<dbReference type="InterPro" id="IPR051947">
    <property type="entry name" value="Sentrin-specific_protease"/>
</dbReference>
<dbReference type="GO" id="GO:0005737">
    <property type="term" value="C:cytoplasm"/>
    <property type="evidence" value="ECO:0007669"/>
    <property type="project" value="TreeGrafter"/>
</dbReference>
<dbReference type="Pfam" id="PF02902">
    <property type="entry name" value="Peptidase_C48"/>
    <property type="match status" value="1"/>
</dbReference>
<evidence type="ECO:0000256" key="3">
    <source>
        <dbReference type="ARBA" id="ARBA00022670"/>
    </source>
</evidence>
<dbReference type="GO" id="GO:0005634">
    <property type="term" value="C:nucleus"/>
    <property type="evidence" value="ECO:0007669"/>
    <property type="project" value="TreeGrafter"/>
</dbReference>
<dbReference type="GO" id="GO:0070139">
    <property type="term" value="F:SUMO-specific endopeptidase activity"/>
    <property type="evidence" value="ECO:0007669"/>
    <property type="project" value="TreeGrafter"/>
</dbReference>
<dbReference type="PANTHER" id="PTHR46896">
    <property type="entry name" value="SENTRIN-SPECIFIC PROTEASE"/>
    <property type="match status" value="1"/>
</dbReference>
<evidence type="ECO:0000256" key="2">
    <source>
        <dbReference type="ARBA" id="ARBA00022553"/>
    </source>
</evidence>
<name>A0A0D2WP27_CAPO3</name>
<evidence type="ECO:0000256" key="5">
    <source>
        <dbReference type="ARBA" id="ARBA00022801"/>
    </source>
</evidence>
<protein>
    <recommendedName>
        <fullName evidence="7">Ubiquitin-like protease family profile domain-containing protein</fullName>
    </recommendedName>
</protein>
<dbReference type="InterPro" id="IPR038765">
    <property type="entry name" value="Papain-like_cys_pep_sf"/>
</dbReference>
<dbReference type="OrthoDB" id="442460at2759"/>
<reference evidence="9" key="1">
    <citation type="submission" date="2011-02" db="EMBL/GenBank/DDBJ databases">
        <title>The Genome Sequence of Capsaspora owczarzaki ATCC 30864.</title>
        <authorList>
            <person name="Russ C."/>
            <person name="Cuomo C."/>
            <person name="Burger G."/>
            <person name="Gray M.W."/>
            <person name="Holland P.W.H."/>
            <person name="King N."/>
            <person name="Lang F.B.F."/>
            <person name="Roger A.J."/>
            <person name="Ruiz-Trillo I."/>
            <person name="Young S.K."/>
            <person name="Zeng Q."/>
            <person name="Gargeya S."/>
            <person name="Alvarado L."/>
            <person name="Berlin A."/>
            <person name="Chapman S.B."/>
            <person name="Chen Z."/>
            <person name="Freedman E."/>
            <person name="Gellesch M."/>
            <person name="Goldberg J."/>
            <person name="Griggs A."/>
            <person name="Gujja S."/>
            <person name="Heilman E."/>
            <person name="Heiman D."/>
            <person name="Howarth C."/>
            <person name="Mehta T."/>
            <person name="Neiman D."/>
            <person name="Pearson M."/>
            <person name="Roberts A."/>
            <person name="Saif S."/>
            <person name="Shea T."/>
            <person name="Shenoy N."/>
            <person name="Sisk P."/>
            <person name="Stolte C."/>
            <person name="Sykes S."/>
            <person name="White J."/>
            <person name="Yandava C."/>
            <person name="Haas B."/>
            <person name="Nusbaum C."/>
            <person name="Birren B."/>
        </authorList>
    </citation>
    <scope>NUCLEOTIDE SEQUENCE</scope>
    <source>
        <strain evidence="9">ATCC 30864</strain>
    </source>
</reference>
<dbReference type="SUPFAM" id="SSF54001">
    <property type="entry name" value="Cysteine proteinases"/>
    <property type="match status" value="1"/>
</dbReference>
<comment type="similarity">
    <text evidence="1">Belongs to the peptidase C48 family.</text>
</comment>
<organism evidence="8 9">
    <name type="scientific">Capsaspora owczarzaki (strain ATCC 30864)</name>
    <dbReference type="NCBI Taxonomy" id="595528"/>
    <lineage>
        <taxon>Eukaryota</taxon>
        <taxon>Filasterea</taxon>
        <taxon>Capsaspora</taxon>
    </lineage>
</organism>
<evidence type="ECO:0000256" key="6">
    <source>
        <dbReference type="SAM" id="MobiDB-lite"/>
    </source>
</evidence>
<dbReference type="InterPro" id="IPR003653">
    <property type="entry name" value="Peptidase_C48_C"/>
</dbReference>
<evidence type="ECO:0000256" key="1">
    <source>
        <dbReference type="ARBA" id="ARBA00005234"/>
    </source>
</evidence>
<evidence type="ECO:0000313" key="9">
    <source>
        <dbReference type="Proteomes" id="UP000008743"/>
    </source>
</evidence>
<dbReference type="Gene3D" id="1.10.418.20">
    <property type="match status" value="1"/>
</dbReference>
<feature type="compositionally biased region" description="Low complexity" evidence="6">
    <location>
        <begin position="189"/>
        <end position="210"/>
    </location>
</feature>
<keyword evidence="3" id="KW-0645">Protease</keyword>
<dbReference type="Gene3D" id="3.30.310.130">
    <property type="entry name" value="Ubiquitin-related"/>
    <property type="match status" value="1"/>
</dbReference>
<evidence type="ECO:0000259" key="7">
    <source>
        <dbReference type="PROSITE" id="PS50600"/>
    </source>
</evidence>
<dbReference type="PROSITE" id="PS50600">
    <property type="entry name" value="ULP_PROTEASE"/>
    <property type="match status" value="1"/>
</dbReference>